<proteinExistence type="inferred from homology"/>
<dbReference type="AlphaFoldDB" id="A0A1Q9D6B7"/>
<dbReference type="PANTHER" id="PTHR12998:SF0">
    <property type="entry name" value="TRNA:M(4)X MODIFICATION ENZYME TRM13 HOMOLOG"/>
    <property type="match status" value="1"/>
</dbReference>
<evidence type="ECO:0000259" key="3">
    <source>
        <dbReference type="Pfam" id="PF05206"/>
    </source>
</evidence>
<feature type="compositionally biased region" description="Acidic residues" evidence="2">
    <location>
        <begin position="723"/>
        <end position="734"/>
    </location>
</feature>
<organism evidence="4 5">
    <name type="scientific">Symbiodinium microadriaticum</name>
    <name type="common">Dinoflagellate</name>
    <name type="synonym">Zooxanthella microadriatica</name>
    <dbReference type="NCBI Taxonomy" id="2951"/>
    <lineage>
        <taxon>Eukaryota</taxon>
        <taxon>Sar</taxon>
        <taxon>Alveolata</taxon>
        <taxon>Dinophyceae</taxon>
        <taxon>Suessiales</taxon>
        <taxon>Symbiodiniaceae</taxon>
        <taxon>Symbiodinium</taxon>
    </lineage>
</organism>
<dbReference type="PANTHER" id="PTHR12998">
    <property type="entry name" value="TRNA:M(4)X MODIFICATION ENZYME TRM13 HOMOLOG"/>
    <property type="match status" value="1"/>
</dbReference>
<keyword evidence="1" id="KW-0949">S-adenosyl-L-methionine</keyword>
<keyword evidence="1" id="KW-0863">Zinc-finger</keyword>
<reference evidence="4 5" key="1">
    <citation type="submission" date="2016-02" db="EMBL/GenBank/DDBJ databases">
        <title>Genome analysis of coral dinoflagellate symbionts highlights evolutionary adaptations to a symbiotic lifestyle.</title>
        <authorList>
            <person name="Aranda M."/>
            <person name="Li Y."/>
            <person name="Liew Y.J."/>
            <person name="Baumgarten S."/>
            <person name="Simakov O."/>
            <person name="Wilson M."/>
            <person name="Piel J."/>
            <person name="Ashoor H."/>
            <person name="Bougouffa S."/>
            <person name="Bajic V.B."/>
            <person name="Ryu T."/>
            <person name="Ravasi T."/>
            <person name="Bayer T."/>
            <person name="Micklem G."/>
            <person name="Kim H."/>
            <person name="Bhak J."/>
            <person name="Lajeunesse T.C."/>
            <person name="Voolstra C.R."/>
        </authorList>
    </citation>
    <scope>NUCLEOTIDE SEQUENCE [LARGE SCALE GENOMIC DNA]</scope>
    <source>
        <strain evidence="4 5">CCMP2467</strain>
    </source>
</reference>
<feature type="domain" description="Methyltransferase TRM13" evidence="3">
    <location>
        <begin position="108"/>
        <end position="324"/>
    </location>
</feature>
<accession>A0A1Q9D6B7</accession>
<comment type="caution">
    <text evidence="4">The sequence shown here is derived from an EMBL/GenBank/DDBJ whole genome shotgun (WGS) entry which is preliminary data.</text>
</comment>
<keyword evidence="1" id="KW-0819">tRNA processing</keyword>
<evidence type="ECO:0000313" key="5">
    <source>
        <dbReference type="Proteomes" id="UP000186817"/>
    </source>
</evidence>
<keyword evidence="1" id="KW-0479">Metal-binding</keyword>
<dbReference type="GO" id="GO:0030488">
    <property type="term" value="P:tRNA methylation"/>
    <property type="evidence" value="ECO:0007669"/>
    <property type="project" value="InterPro"/>
</dbReference>
<keyword evidence="5" id="KW-1185">Reference proteome</keyword>
<dbReference type="InterPro" id="IPR007871">
    <property type="entry name" value="Methyltransferase_TRM13"/>
</dbReference>
<sequence length="754" mass="81975">MLGMHSLRDATPADPAVACGFGYDVDPKPESPHQSWPLLLSKLRLSIRELGEPPKVADGPDVRIASVVFRLLKEHPDCIDLCDLYLGRHGQQVESLCRQVLLRGPFAHIVEVGAGKGLLGRVLQELMPGSSLTNLEINSGHGGFDRDDAERIVLDVRESSRVLELLQSLTSGRICVVAKHLCGAATDALLQTLASCPVANAILIAPCCHSKIQHLEEYSNSGFLRERGFSASEWPMLIKLLAVARLKFDQDASGSGTASDKSFKSWQRWEHTFGGRKAMIEIGREVRQLLEAGRARILEELGYSTELLQYAPAHTTSENLVIIAEKPTVAVSSPQGLNALPKVGVLLEAPSAAVRVTQFLMEVRGQVLDNTDVLPFLAAFACSDDSVAVIGKDVLEVISALREHALLMVQLRVVTRVYPFSFAVGSLEEVPLKSQGVEPPFRLAVSPRALLDGVLAKATDQGVELSPQHFNASITVRRLWDGSLGVACLPRSVWHPGEEPQSWTLGSDSDGGQEKKLLSSHRLRFRLREWQQRLGVSLRGQRARVHSPQAEWLQALQMEGIVVSGEVDADVLIVDCGRSFQRGFEDFKQCTAQMALAIVPVAEGRGGRAARASQVLVEVSKVVGKIGTRMSAHHLLSNRDQERTVLLRKRPAKSAQGFVGHCSLPQAGVYTQANSNPEQATPVPQTTILPPLMLAFPNEVLDGALAAVREMQHFSPDFAESGEQVDEAEDDYGNEVDTTSNAVGISRAEDTGSP</sequence>
<dbReference type="GO" id="GO:0106050">
    <property type="term" value="F:tRNA 2'-O-methyltransferase activity"/>
    <property type="evidence" value="ECO:0007669"/>
    <property type="project" value="UniProtKB-UniRule"/>
</dbReference>
<keyword evidence="1" id="KW-0808">Transferase</keyword>
<keyword evidence="1" id="KW-0862">Zinc</keyword>
<gene>
    <name evidence="4" type="primary">trm13</name>
    <name evidence="4" type="ORF">AK812_SmicGene27674</name>
</gene>
<comment type="similarity">
    <text evidence="1">Belongs to the methyltransferase TRM13 family.</text>
</comment>
<keyword evidence="1" id="KW-0489">Methyltransferase</keyword>
<comment type="catalytic activity">
    <reaction evidence="1">
        <text>cytidine(4) in tRNA(Pro) + S-adenosyl-L-methionine = 2'-O-methylcytidine(4) in tRNA(Pro) + S-adenosyl-L-homocysteine + H(+)</text>
        <dbReference type="Rhea" id="RHEA:32767"/>
        <dbReference type="Rhea" id="RHEA-COMP:10397"/>
        <dbReference type="Rhea" id="RHEA-COMP:10398"/>
        <dbReference type="ChEBI" id="CHEBI:15378"/>
        <dbReference type="ChEBI" id="CHEBI:57856"/>
        <dbReference type="ChEBI" id="CHEBI:59789"/>
        <dbReference type="ChEBI" id="CHEBI:74495"/>
        <dbReference type="ChEBI" id="CHEBI:82748"/>
        <dbReference type="EC" id="2.1.1.225"/>
    </reaction>
</comment>
<protein>
    <recommendedName>
        <fullName evidence="1">tRNA:m(4)X modification enzyme TRM13</fullName>
        <ecNumber evidence="1">2.1.1.225</ecNumber>
    </recommendedName>
</protein>
<evidence type="ECO:0000256" key="1">
    <source>
        <dbReference type="RuleBase" id="RU367103"/>
    </source>
</evidence>
<dbReference type="OrthoDB" id="258806at2759"/>
<dbReference type="EMBL" id="LSRX01000698">
    <property type="protein sequence ID" value="OLP90702.1"/>
    <property type="molecule type" value="Genomic_DNA"/>
</dbReference>
<evidence type="ECO:0000256" key="2">
    <source>
        <dbReference type="SAM" id="MobiDB-lite"/>
    </source>
</evidence>
<comment type="catalytic activity">
    <reaction evidence="1">
        <text>adenosine(4) in tRNA(His) + S-adenosyl-L-methionine = 2'-O-methyladenosine(4) in tRNA(His) + S-adenosyl-L-homocysteine + H(+)</text>
        <dbReference type="Rhea" id="RHEA:43196"/>
        <dbReference type="Rhea" id="RHEA-COMP:10401"/>
        <dbReference type="Rhea" id="RHEA-COMP:10402"/>
        <dbReference type="ChEBI" id="CHEBI:15378"/>
        <dbReference type="ChEBI" id="CHEBI:57856"/>
        <dbReference type="ChEBI" id="CHEBI:59789"/>
        <dbReference type="ChEBI" id="CHEBI:74411"/>
        <dbReference type="ChEBI" id="CHEBI:74477"/>
        <dbReference type="EC" id="2.1.1.225"/>
    </reaction>
</comment>
<dbReference type="Proteomes" id="UP000186817">
    <property type="component" value="Unassembled WGS sequence"/>
</dbReference>
<dbReference type="GO" id="GO:0008270">
    <property type="term" value="F:zinc ion binding"/>
    <property type="evidence" value="ECO:0007669"/>
    <property type="project" value="UniProtKB-KW"/>
</dbReference>
<evidence type="ECO:0000313" key="4">
    <source>
        <dbReference type="EMBL" id="OLP90702.1"/>
    </source>
</evidence>
<dbReference type="EC" id="2.1.1.225" evidence="1"/>
<dbReference type="InterPro" id="IPR039044">
    <property type="entry name" value="Trm13"/>
</dbReference>
<comment type="catalytic activity">
    <reaction evidence="1">
        <text>cytidine(4) in tRNA(Gly)(GCC) + S-adenosyl-L-methionine = 2'-O-methylcytidine(4) in tRNA(Gly)(GCC) + S-adenosyl-L-homocysteine + H(+)</text>
        <dbReference type="Rhea" id="RHEA:43192"/>
        <dbReference type="Rhea" id="RHEA-COMP:10399"/>
        <dbReference type="Rhea" id="RHEA-COMP:10400"/>
        <dbReference type="ChEBI" id="CHEBI:15378"/>
        <dbReference type="ChEBI" id="CHEBI:57856"/>
        <dbReference type="ChEBI" id="CHEBI:59789"/>
        <dbReference type="ChEBI" id="CHEBI:74495"/>
        <dbReference type="ChEBI" id="CHEBI:82748"/>
        <dbReference type="EC" id="2.1.1.225"/>
    </reaction>
</comment>
<comment type="function">
    <text evidence="1">tRNA methylase which 2'-O-methylates cytidine(4) in tRNA(Pro) and tRNA(Gly)(GCC), and adenosine(4) in tRNA(His).</text>
</comment>
<name>A0A1Q9D6B7_SYMMI</name>
<dbReference type="Pfam" id="PF05206">
    <property type="entry name" value="TRM13"/>
    <property type="match status" value="1"/>
</dbReference>
<feature type="region of interest" description="Disordered" evidence="2">
    <location>
        <begin position="717"/>
        <end position="754"/>
    </location>
</feature>